<sequence>MPPSRVHRNTAWDVSFPGEAPSSVPEKRKIGAVLDQQPDTRLGGDGDARSSVQPAQPVVRYSHRPDEVVEQRDTIVLGEDFPDDDDDDDDGDGDREIPIRLLSDFCIFDTTRDNAMVSLLGELDDLSGRNCQAAGIVMPYFLNEEDAGQEEDDDEDDVPLRLRLSKVDGWTIDYAKADDPIYIKTQHAWYILVEPSREYRPFYRPFYRTHKMAQIVLSSALEDRTKTYRQFIQSLAVKIDDILRGPFEIKDIEYAKPLIAVAVAEQDNAQGLLSLPLIRHILEGQNLDLPLSQGSSASQHRRGRPSPLQGIALGNLDLAVLRPENQNQTQITPLISMLATGLFQGQLAVVGAPLKTPTKGEQKCRCDNEYALVVQFVRTALEDKKPIRSRPEWRRKPRSPWLNTVRVGDAVYSIGDVVVVPIGEQRPAIELPNGPEDVPPTARIADYFWFGKIVFISGEYNTVHIRWFEHSSKTFLGEISDARELFLTHVCDTLDLQLIAGKVSVVHLSMDAKPPPPDEKAGDYFCK</sequence>
<protein>
    <recommendedName>
        <fullName evidence="4">BAH domain-containing protein</fullName>
    </recommendedName>
</protein>
<feature type="compositionally biased region" description="Acidic residues" evidence="3">
    <location>
        <begin position="80"/>
        <end position="93"/>
    </location>
</feature>
<keyword evidence="2" id="KW-0539">Nucleus</keyword>
<dbReference type="AlphaFoldDB" id="A0A4S4LCH9"/>
<dbReference type="InterPro" id="IPR001025">
    <property type="entry name" value="BAH_dom"/>
</dbReference>
<dbReference type="OrthoDB" id="5376140at2759"/>
<comment type="caution">
    <text evidence="5">The sequence shown here is derived from an EMBL/GenBank/DDBJ whole genome shotgun (WGS) entry which is preliminary data.</text>
</comment>
<proteinExistence type="predicted"/>
<evidence type="ECO:0000256" key="2">
    <source>
        <dbReference type="ARBA" id="ARBA00023242"/>
    </source>
</evidence>
<reference evidence="5 6" key="1">
    <citation type="submission" date="2019-02" db="EMBL/GenBank/DDBJ databases">
        <title>Genome sequencing of the rare red list fungi Bondarzewia mesenterica.</title>
        <authorList>
            <person name="Buettner E."/>
            <person name="Kellner H."/>
        </authorList>
    </citation>
    <scope>NUCLEOTIDE SEQUENCE [LARGE SCALE GENOMIC DNA]</scope>
    <source>
        <strain evidence="5 6">DSM 108281</strain>
    </source>
</reference>
<dbReference type="Proteomes" id="UP000310158">
    <property type="component" value="Unassembled WGS sequence"/>
</dbReference>
<accession>A0A4S4LCH9</accession>
<dbReference type="Gene3D" id="2.30.30.490">
    <property type="match status" value="1"/>
</dbReference>
<feature type="region of interest" description="Disordered" evidence="3">
    <location>
        <begin position="72"/>
        <end position="95"/>
    </location>
</feature>
<keyword evidence="6" id="KW-1185">Reference proteome</keyword>
<dbReference type="GO" id="GO:0005634">
    <property type="term" value="C:nucleus"/>
    <property type="evidence" value="ECO:0007669"/>
    <property type="project" value="UniProtKB-SubCell"/>
</dbReference>
<gene>
    <name evidence="5" type="ORF">EW146_g8903</name>
</gene>
<feature type="domain" description="BAH" evidence="4">
    <location>
        <begin position="410"/>
        <end position="527"/>
    </location>
</feature>
<evidence type="ECO:0000259" key="4">
    <source>
        <dbReference type="PROSITE" id="PS51038"/>
    </source>
</evidence>
<dbReference type="EMBL" id="SGPL01000678">
    <property type="protein sequence ID" value="THH08718.1"/>
    <property type="molecule type" value="Genomic_DNA"/>
</dbReference>
<evidence type="ECO:0000313" key="6">
    <source>
        <dbReference type="Proteomes" id="UP000310158"/>
    </source>
</evidence>
<organism evidence="5 6">
    <name type="scientific">Bondarzewia mesenterica</name>
    <dbReference type="NCBI Taxonomy" id="1095465"/>
    <lineage>
        <taxon>Eukaryota</taxon>
        <taxon>Fungi</taxon>
        <taxon>Dikarya</taxon>
        <taxon>Basidiomycota</taxon>
        <taxon>Agaricomycotina</taxon>
        <taxon>Agaricomycetes</taxon>
        <taxon>Russulales</taxon>
        <taxon>Bondarzewiaceae</taxon>
        <taxon>Bondarzewia</taxon>
    </lineage>
</organism>
<evidence type="ECO:0000313" key="5">
    <source>
        <dbReference type="EMBL" id="THH08718.1"/>
    </source>
</evidence>
<dbReference type="PROSITE" id="PS51038">
    <property type="entry name" value="BAH"/>
    <property type="match status" value="1"/>
</dbReference>
<name>A0A4S4LCH9_9AGAM</name>
<feature type="region of interest" description="Disordered" evidence="3">
    <location>
        <begin position="1"/>
        <end position="55"/>
    </location>
</feature>
<dbReference type="InterPro" id="IPR022702">
    <property type="entry name" value="Cytosine_MeTrfase1_RFD"/>
</dbReference>
<comment type="subcellular location">
    <subcellularLocation>
        <location evidence="1">Nucleus</location>
    </subcellularLocation>
</comment>
<evidence type="ECO:0000256" key="3">
    <source>
        <dbReference type="SAM" id="MobiDB-lite"/>
    </source>
</evidence>
<evidence type="ECO:0000256" key="1">
    <source>
        <dbReference type="ARBA" id="ARBA00004123"/>
    </source>
</evidence>
<dbReference type="InterPro" id="IPR043151">
    <property type="entry name" value="BAH_sf"/>
</dbReference>
<dbReference type="Pfam" id="PF12047">
    <property type="entry name" value="DNMT1-RFD"/>
    <property type="match status" value="1"/>
</dbReference>
<dbReference type="GO" id="GO:0003682">
    <property type="term" value="F:chromatin binding"/>
    <property type="evidence" value="ECO:0007669"/>
    <property type="project" value="InterPro"/>
</dbReference>